<dbReference type="GO" id="GO:0008270">
    <property type="term" value="F:zinc ion binding"/>
    <property type="evidence" value="ECO:0007669"/>
    <property type="project" value="InterPro"/>
</dbReference>
<dbReference type="GO" id="GO:0006508">
    <property type="term" value="P:proteolysis"/>
    <property type="evidence" value="ECO:0007669"/>
    <property type="project" value="InterPro"/>
</dbReference>
<reference evidence="3 4" key="1">
    <citation type="submission" date="2011-08" db="EMBL/GenBank/DDBJ databases">
        <authorList>
            <person name="Lin Y."/>
            <person name="Hao X."/>
            <person name="Johnstone L."/>
            <person name="Miller S.J."/>
            <person name="Wei G."/>
            <person name="Rensing C."/>
        </authorList>
    </citation>
    <scope>NUCLEOTIDE SEQUENCE [LARGE SCALE GENOMIC DNA]</scope>
    <source>
        <strain evidence="3 4">K42</strain>
    </source>
</reference>
<evidence type="ECO:0000313" key="4">
    <source>
        <dbReference type="Proteomes" id="UP000004217"/>
    </source>
</evidence>
<dbReference type="GO" id="GO:0004181">
    <property type="term" value="F:metallocarboxypeptidase activity"/>
    <property type="evidence" value="ECO:0007669"/>
    <property type="project" value="InterPro"/>
</dbReference>
<proteinExistence type="inferred from homology"/>
<comment type="caution">
    <text evidence="3">The sequence shown here is derived from an EMBL/GenBank/DDBJ whole genome shotgun (WGS) entry which is preliminary data.</text>
</comment>
<dbReference type="Proteomes" id="UP000004217">
    <property type="component" value="Unassembled WGS sequence"/>
</dbReference>
<dbReference type="AlphaFoldDB" id="G2G3V4"/>
<dbReference type="PROSITE" id="PS52035">
    <property type="entry name" value="PEPTIDASE_M14"/>
    <property type="match status" value="1"/>
</dbReference>
<evidence type="ECO:0000259" key="2">
    <source>
        <dbReference type="PROSITE" id="PS52035"/>
    </source>
</evidence>
<evidence type="ECO:0000313" key="3">
    <source>
        <dbReference type="EMBL" id="EGX61850.1"/>
    </source>
</evidence>
<comment type="caution">
    <text evidence="1">Lacks conserved residue(s) required for the propagation of feature annotation.</text>
</comment>
<feature type="domain" description="Peptidase M14" evidence="2">
    <location>
        <begin position="1"/>
        <end position="273"/>
    </location>
</feature>
<dbReference type="Pfam" id="PF00246">
    <property type="entry name" value="Peptidase_M14"/>
    <property type="match status" value="1"/>
</dbReference>
<comment type="similarity">
    <text evidence="1">Belongs to the peptidase M14 family.</text>
</comment>
<keyword evidence="4" id="KW-1185">Reference proteome</keyword>
<dbReference type="Gene3D" id="3.40.630.10">
    <property type="entry name" value="Zn peptidases"/>
    <property type="match status" value="1"/>
</dbReference>
<evidence type="ECO:0000256" key="1">
    <source>
        <dbReference type="PROSITE-ProRule" id="PRU01379"/>
    </source>
</evidence>
<gene>
    <name evidence="3" type="ORF">SZN_00775</name>
</gene>
<sequence length="409" mass="44688">MRLRAVSAAHPQLCHLRTVGRSRSGRPVDLFTVQGGPVDVLLLGAPHPDEPFGLATIEALARYVSRHAETRERYTWHFIPCTDPDGSALNEAWWTSWPPTMESYHRGLYRPAGADQPEWTFPTEHFTAPLPETRAMMTVIDSVRPRLLVSLHSGNWDHCHYMITPGEPQLVGVLAAAADRSALPVASAPSDCAGWDSPGHGVFVLPRPQPAPPDAAWEPTGMSSAHYAARHSALGIFPEVPMWRTCPLTLPADESIAVLDQARTAVNDALHRVLAADCGKESIFTAAVRDQAAIMAYMIGQVQQHPALAADQPLTLTVPLRAAGMLLRHLRDRCASQPRNAALRSEHEAVENEFGAWCRRAQAALRPEPVPVAQAVTYQITTVFAAAEIVAGREKRPLVHHDEDLGASR</sequence>
<dbReference type="SUPFAM" id="SSF53187">
    <property type="entry name" value="Zn-dependent exopeptidases"/>
    <property type="match status" value="1"/>
</dbReference>
<name>G2G3V4_9ACTN</name>
<organism evidence="3 4">
    <name type="scientific">Streptomyces zinciresistens K42</name>
    <dbReference type="NCBI Taxonomy" id="700597"/>
    <lineage>
        <taxon>Bacteria</taxon>
        <taxon>Bacillati</taxon>
        <taxon>Actinomycetota</taxon>
        <taxon>Actinomycetes</taxon>
        <taxon>Kitasatosporales</taxon>
        <taxon>Streptomycetaceae</taxon>
        <taxon>Streptomyces</taxon>
    </lineage>
</organism>
<dbReference type="InterPro" id="IPR000834">
    <property type="entry name" value="Peptidase_M14"/>
</dbReference>
<dbReference type="EMBL" id="AGBF01000001">
    <property type="protein sequence ID" value="EGX61850.1"/>
    <property type="molecule type" value="Genomic_DNA"/>
</dbReference>
<protein>
    <recommendedName>
        <fullName evidence="2">Peptidase M14 domain-containing protein</fullName>
    </recommendedName>
</protein>
<dbReference type="PATRIC" id="fig|700597.3.peg.146"/>
<accession>G2G3V4</accession>